<proteinExistence type="predicted"/>
<organism evidence="1 2">
    <name type="scientific">Hibiscus sabdariffa</name>
    <name type="common">roselle</name>
    <dbReference type="NCBI Taxonomy" id="183260"/>
    <lineage>
        <taxon>Eukaryota</taxon>
        <taxon>Viridiplantae</taxon>
        <taxon>Streptophyta</taxon>
        <taxon>Embryophyta</taxon>
        <taxon>Tracheophyta</taxon>
        <taxon>Spermatophyta</taxon>
        <taxon>Magnoliopsida</taxon>
        <taxon>eudicotyledons</taxon>
        <taxon>Gunneridae</taxon>
        <taxon>Pentapetalae</taxon>
        <taxon>rosids</taxon>
        <taxon>malvids</taxon>
        <taxon>Malvales</taxon>
        <taxon>Malvaceae</taxon>
        <taxon>Malvoideae</taxon>
        <taxon>Hibiscus</taxon>
    </lineage>
</organism>
<dbReference type="EMBL" id="JBBPBN010000008">
    <property type="protein sequence ID" value="KAK9033207.1"/>
    <property type="molecule type" value="Genomic_DNA"/>
</dbReference>
<reference evidence="1 2" key="1">
    <citation type="journal article" date="2024" name="G3 (Bethesda)">
        <title>Genome assembly of Hibiscus sabdariffa L. provides insights into metabolisms of medicinal natural products.</title>
        <authorList>
            <person name="Kim T."/>
        </authorList>
    </citation>
    <scope>NUCLEOTIDE SEQUENCE [LARGE SCALE GENOMIC DNA]</scope>
    <source>
        <strain evidence="1">TK-2024</strain>
        <tissue evidence="1">Old leaves</tissue>
    </source>
</reference>
<sequence>MMKGITLEQFPILDRLGSPFQDKDLQLNKNGKVDQVLSDFVVDGGMEVDVSQENNMTNYSGGIGNGMIVEASVSHVSKSYAWVVSGTTTTVMSDQPPSLDDVVVE</sequence>
<protein>
    <submittedName>
        <fullName evidence="1">Uncharacterized protein</fullName>
    </submittedName>
</protein>
<gene>
    <name evidence="1" type="ORF">V6N11_018243</name>
</gene>
<evidence type="ECO:0000313" key="1">
    <source>
        <dbReference type="EMBL" id="KAK9033207.1"/>
    </source>
</evidence>
<dbReference type="Proteomes" id="UP001396334">
    <property type="component" value="Unassembled WGS sequence"/>
</dbReference>
<accession>A0ABR2T6T3</accession>
<comment type="caution">
    <text evidence="1">The sequence shown here is derived from an EMBL/GenBank/DDBJ whole genome shotgun (WGS) entry which is preliminary data.</text>
</comment>
<name>A0ABR2T6T3_9ROSI</name>
<evidence type="ECO:0000313" key="2">
    <source>
        <dbReference type="Proteomes" id="UP001396334"/>
    </source>
</evidence>
<keyword evidence="2" id="KW-1185">Reference proteome</keyword>